<dbReference type="FunFam" id="3.40.1160.10:FF:000023">
    <property type="entry name" value="Probable aspartokinase"/>
    <property type="match status" value="1"/>
</dbReference>
<evidence type="ECO:0000256" key="2">
    <source>
        <dbReference type="ARBA" id="ARBA00005139"/>
    </source>
</evidence>
<dbReference type="AlphaFoldDB" id="A5E7Q4"/>
<dbReference type="PANTHER" id="PTHR21499">
    <property type="entry name" value="ASPARTATE KINASE"/>
    <property type="match status" value="1"/>
</dbReference>
<dbReference type="Pfam" id="PF22468">
    <property type="entry name" value="ACT_9"/>
    <property type="match status" value="1"/>
</dbReference>
<protein>
    <recommendedName>
        <fullName evidence="4">aspartate kinase</fullName>
        <ecNumber evidence="4">2.7.2.4</ecNumber>
    </recommendedName>
</protein>
<evidence type="ECO:0000256" key="4">
    <source>
        <dbReference type="ARBA" id="ARBA00013059"/>
    </source>
</evidence>
<dbReference type="InterPro" id="IPR054352">
    <property type="entry name" value="ACT_Aspartokinase"/>
</dbReference>
<keyword evidence="6" id="KW-0028">Amino-acid biosynthesis</keyword>
<evidence type="ECO:0000256" key="3">
    <source>
        <dbReference type="ARBA" id="ARBA00010122"/>
    </source>
</evidence>
<evidence type="ECO:0000256" key="6">
    <source>
        <dbReference type="ARBA" id="ARBA00022697"/>
    </source>
</evidence>
<dbReference type="InterPro" id="IPR001341">
    <property type="entry name" value="Asp_kinase"/>
</dbReference>
<organism evidence="12 13">
    <name type="scientific">Lodderomyces elongisporus (strain ATCC 11503 / CBS 2605 / JCM 1781 / NBRC 1676 / NRRL YB-4239)</name>
    <name type="common">Yeast</name>
    <name type="synonym">Saccharomyces elongisporus</name>
    <dbReference type="NCBI Taxonomy" id="379508"/>
    <lineage>
        <taxon>Eukaryota</taxon>
        <taxon>Fungi</taxon>
        <taxon>Dikarya</taxon>
        <taxon>Ascomycota</taxon>
        <taxon>Saccharomycotina</taxon>
        <taxon>Pichiomycetes</taxon>
        <taxon>Debaryomycetaceae</taxon>
        <taxon>Candida/Lodderomyces clade</taxon>
        <taxon>Lodderomyces</taxon>
    </lineage>
</organism>
<keyword evidence="8 12" id="KW-0418">Kinase</keyword>
<dbReference type="InterPro" id="IPR002912">
    <property type="entry name" value="ACT_dom"/>
</dbReference>
<dbReference type="Gene3D" id="3.40.1160.10">
    <property type="entry name" value="Acetylglutamate kinase-like"/>
    <property type="match status" value="1"/>
</dbReference>
<dbReference type="GO" id="GO:0005524">
    <property type="term" value="F:ATP binding"/>
    <property type="evidence" value="ECO:0007669"/>
    <property type="project" value="UniProtKB-KW"/>
</dbReference>
<keyword evidence="13" id="KW-1185">Reference proteome</keyword>
<dbReference type="InterPro" id="IPR001048">
    <property type="entry name" value="Asp/Glu/Uridylate_kinase"/>
</dbReference>
<gene>
    <name evidence="12" type="ORF">LELG_05643</name>
</gene>
<dbReference type="GeneID" id="5230163"/>
<comment type="catalytic activity">
    <reaction evidence="10">
        <text>L-aspartate + ATP = 4-phospho-L-aspartate + ADP</text>
        <dbReference type="Rhea" id="RHEA:23776"/>
        <dbReference type="ChEBI" id="CHEBI:29991"/>
        <dbReference type="ChEBI" id="CHEBI:30616"/>
        <dbReference type="ChEBI" id="CHEBI:57535"/>
        <dbReference type="ChEBI" id="CHEBI:456216"/>
        <dbReference type="EC" id="2.7.2.4"/>
    </reaction>
    <physiologicalReaction direction="left-to-right" evidence="10">
        <dbReference type="Rhea" id="RHEA:23777"/>
    </physiologicalReaction>
</comment>
<proteinExistence type="inferred from homology"/>
<dbReference type="PROSITE" id="PS51671">
    <property type="entry name" value="ACT"/>
    <property type="match status" value="1"/>
</dbReference>
<dbReference type="FunCoup" id="A5E7Q4">
    <property type="interactions" value="299"/>
</dbReference>
<dbReference type="InParanoid" id="A5E7Q4"/>
<evidence type="ECO:0000256" key="5">
    <source>
        <dbReference type="ARBA" id="ARBA00022679"/>
    </source>
</evidence>
<dbReference type="InterPro" id="IPR045865">
    <property type="entry name" value="ACT-like_dom_sf"/>
</dbReference>
<dbReference type="PROSITE" id="PS00324">
    <property type="entry name" value="ASPARTOKINASE"/>
    <property type="match status" value="1"/>
</dbReference>
<dbReference type="InterPro" id="IPR036393">
    <property type="entry name" value="AceGlu_kinase-like_sf"/>
</dbReference>
<dbReference type="GO" id="GO:0004072">
    <property type="term" value="F:aspartate kinase activity"/>
    <property type="evidence" value="ECO:0007669"/>
    <property type="project" value="UniProtKB-EC"/>
</dbReference>
<dbReference type="GO" id="GO:0009090">
    <property type="term" value="P:homoserine biosynthetic process"/>
    <property type="evidence" value="ECO:0007669"/>
    <property type="project" value="EnsemblFungi"/>
</dbReference>
<dbReference type="EC" id="2.7.2.4" evidence="4"/>
<dbReference type="GO" id="GO:0009088">
    <property type="term" value="P:threonine biosynthetic process"/>
    <property type="evidence" value="ECO:0007669"/>
    <property type="project" value="UniProtKB-KW"/>
</dbReference>
<evidence type="ECO:0000256" key="9">
    <source>
        <dbReference type="ARBA" id="ARBA00022840"/>
    </source>
</evidence>
<dbReference type="Proteomes" id="UP000001996">
    <property type="component" value="Unassembled WGS sequence"/>
</dbReference>
<dbReference type="HOGENOM" id="CLU_009116_6_4_1"/>
<dbReference type="InterPro" id="IPR018042">
    <property type="entry name" value="Aspartate_kinase_CS"/>
</dbReference>
<dbReference type="EMBL" id="CH981534">
    <property type="protein sequence ID" value="EDK47462.1"/>
    <property type="molecule type" value="Genomic_DNA"/>
</dbReference>
<comment type="similarity">
    <text evidence="3">Belongs to the aspartokinase family.</text>
</comment>
<dbReference type="GO" id="GO:0071266">
    <property type="term" value="P:'de novo' L-methionine biosynthetic process"/>
    <property type="evidence" value="ECO:0007669"/>
    <property type="project" value="EnsemblFungi"/>
</dbReference>
<dbReference type="STRING" id="379508.A5E7Q4"/>
<dbReference type="OMA" id="DNINIMM"/>
<evidence type="ECO:0000259" key="11">
    <source>
        <dbReference type="PROSITE" id="PS51671"/>
    </source>
</evidence>
<reference evidence="12 13" key="1">
    <citation type="journal article" date="2009" name="Nature">
        <title>Evolution of pathogenicity and sexual reproduction in eight Candida genomes.</title>
        <authorList>
            <person name="Butler G."/>
            <person name="Rasmussen M.D."/>
            <person name="Lin M.F."/>
            <person name="Santos M.A."/>
            <person name="Sakthikumar S."/>
            <person name="Munro C.A."/>
            <person name="Rheinbay E."/>
            <person name="Grabherr M."/>
            <person name="Forche A."/>
            <person name="Reedy J.L."/>
            <person name="Agrafioti I."/>
            <person name="Arnaud M.B."/>
            <person name="Bates S."/>
            <person name="Brown A.J."/>
            <person name="Brunke S."/>
            <person name="Costanzo M.C."/>
            <person name="Fitzpatrick D.A."/>
            <person name="de Groot P.W."/>
            <person name="Harris D."/>
            <person name="Hoyer L.L."/>
            <person name="Hube B."/>
            <person name="Klis F.M."/>
            <person name="Kodira C."/>
            <person name="Lennard N."/>
            <person name="Logue M.E."/>
            <person name="Martin R."/>
            <person name="Neiman A.M."/>
            <person name="Nikolaou E."/>
            <person name="Quail M.A."/>
            <person name="Quinn J."/>
            <person name="Santos M.C."/>
            <person name="Schmitzberger F.F."/>
            <person name="Sherlock G."/>
            <person name="Shah P."/>
            <person name="Silverstein K.A."/>
            <person name="Skrzypek M.S."/>
            <person name="Soll D."/>
            <person name="Staggs R."/>
            <person name="Stansfield I."/>
            <person name="Stumpf M.P."/>
            <person name="Sudbery P.E."/>
            <person name="Srikantha T."/>
            <person name="Zeng Q."/>
            <person name="Berman J."/>
            <person name="Berriman M."/>
            <person name="Heitman J."/>
            <person name="Gow N.A."/>
            <person name="Lorenz M.C."/>
            <person name="Birren B.W."/>
            <person name="Kellis M."/>
            <person name="Cuomo C.A."/>
        </authorList>
    </citation>
    <scope>NUCLEOTIDE SEQUENCE [LARGE SCALE GENOMIC DNA]</scope>
    <source>
        <strain evidence="13">ATCC 11503 / BCRC 21390 / CBS 2605 / JCM 1781 / NBRC 1676 / NRRL YB-4239</strain>
    </source>
</reference>
<feature type="domain" description="ACT" evidence="11">
    <location>
        <begin position="485"/>
        <end position="558"/>
    </location>
</feature>
<dbReference type="PANTHER" id="PTHR21499:SF59">
    <property type="entry name" value="ASPARTOKINASE"/>
    <property type="match status" value="1"/>
</dbReference>
<keyword evidence="7" id="KW-0547">Nucleotide-binding</keyword>
<keyword evidence="9" id="KW-0067">ATP-binding</keyword>
<dbReference type="GO" id="GO:0009089">
    <property type="term" value="P:lysine biosynthetic process via diaminopimelate"/>
    <property type="evidence" value="ECO:0007669"/>
    <property type="project" value="TreeGrafter"/>
</dbReference>
<dbReference type="KEGG" id="lel:PVL30_004400"/>
<dbReference type="VEuPathDB" id="FungiDB:LELG_05643"/>
<dbReference type="eggNOG" id="KOG0456">
    <property type="taxonomic scope" value="Eukaryota"/>
</dbReference>
<dbReference type="SUPFAM" id="SSF53633">
    <property type="entry name" value="Carbamate kinase-like"/>
    <property type="match status" value="1"/>
</dbReference>
<evidence type="ECO:0000256" key="10">
    <source>
        <dbReference type="ARBA" id="ARBA00048561"/>
    </source>
</evidence>
<dbReference type="GO" id="GO:0005829">
    <property type="term" value="C:cytosol"/>
    <property type="evidence" value="ECO:0007669"/>
    <property type="project" value="TreeGrafter"/>
</dbReference>
<comment type="pathway">
    <text evidence="2">Amino-acid biosynthesis; L-threonine biosynthesis; L-threonine from L-aspartate: step 1/5.</text>
</comment>
<keyword evidence="5" id="KW-0808">Transferase</keyword>
<dbReference type="Pfam" id="PF00696">
    <property type="entry name" value="AA_kinase"/>
    <property type="match status" value="1"/>
</dbReference>
<sequence length="570" mass="62780">MSESPSLSARSYNSVLDFKSGHTPSSPLSSPLSSSAAGRNNQGWVVQKFGGTSVGKFAEEIVENIVRVFNKLNKVAVVCSARSSNTKLEGTTSRLIRLAELASNNQDYESLLSVIEQDHIDNCTNLIKLLAIKNHLMNDIKAEIQHGRELLHACQIIGEISPRSLDSIMSMGEKLSCLFMTALMQDHDLKAVYINLSDLIPLNYNFVNGFDDKFYQFISEEIASRINEAVSGSEEVGEKGENNDVDNDVIPVLTGYFGVVPGGLLNGVGRGYTDLCAALAAVGLQAEELQIWKEVDGIFTADPRKVPNARLLESVTPEEAAELTYYGSEVIHPFTMEQVIKARIPIRIKNVENPKGKGTIIYPDNIARRGEQTPPHPPAAYETLSQSYISLHKKRSATAITAKQDIVVINIHSNKKTLSHGFLAHIFTTLDKYKLVVDLISTSEVHVSMALSIQNDQEQQLKNAIQELKKMGEVDVTKNMTIISLVGKQMVNFIGIAGNMFKILADEQINIEMISQGANEINISAVINEKDTLRALRSVHAQLLEGKHHLYENPESASAVDIRLEALKML</sequence>
<name>A5E7Q4_LODEL</name>
<dbReference type="NCBIfam" id="TIGR00657">
    <property type="entry name" value="asp_kinases"/>
    <property type="match status" value="1"/>
</dbReference>
<evidence type="ECO:0000256" key="8">
    <source>
        <dbReference type="ARBA" id="ARBA00022777"/>
    </source>
</evidence>
<evidence type="ECO:0000256" key="7">
    <source>
        <dbReference type="ARBA" id="ARBA00022741"/>
    </source>
</evidence>
<dbReference type="OrthoDB" id="4323675at2759"/>
<accession>A5E7Q4</accession>
<keyword evidence="6" id="KW-0791">Threonine biosynthesis</keyword>
<comment type="pathway">
    <text evidence="1">Amino-acid biosynthesis; L-methionine biosynthesis via de novo pathway; L-homoserine from L-aspartate: step 1/3.</text>
</comment>
<evidence type="ECO:0000313" key="12">
    <source>
        <dbReference type="EMBL" id="EDK47462.1"/>
    </source>
</evidence>
<dbReference type="SUPFAM" id="SSF55021">
    <property type="entry name" value="ACT-like"/>
    <property type="match status" value="2"/>
</dbReference>
<evidence type="ECO:0000313" key="13">
    <source>
        <dbReference type="Proteomes" id="UP000001996"/>
    </source>
</evidence>
<evidence type="ECO:0000256" key="1">
    <source>
        <dbReference type="ARBA" id="ARBA00004986"/>
    </source>
</evidence>
<dbReference type="Gene3D" id="3.30.70.260">
    <property type="match status" value="2"/>
</dbReference>